<reference evidence="1 3" key="1">
    <citation type="journal article" date="2017" name="Nature">
        <title>The sunflower genome provides insights into oil metabolism, flowering and Asterid evolution.</title>
        <authorList>
            <person name="Badouin H."/>
            <person name="Gouzy J."/>
            <person name="Grassa C.J."/>
            <person name="Murat F."/>
            <person name="Staton S.E."/>
            <person name="Cottret L."/>
            <person name="Lelandais-Briere C."/>
            <person name="Owens G.L."/>
            <person name="Carrere S."/>
            <person name="Mayjonade B."/>
            <person name="Legrand L."/>
            <person name="Gill N."/>
            <person name="Kane N.C."/>
            <person name="Bowers J.E."/>
            <person name="Hubner S."/>
            <person name="Bellec A."/>
            <person name="Berard A."/>
            <person name="Berges H."/>
            <person name="Blanchet N."/>
            <person name="Boniface M.C."/>
            <person name="Brunel D."/>
            <person name="Catrice O."/>
            <person name="Chaidir N."/>
            <person name="Claudel C."/>
            <person name="Donnadieu C."/>
            <person name="Faraut T."/>
            <person name="Fievet G."/>
            <person name="Helmstetter N."/>
            <person name="King M."/>
            <person name="Knapp S.J."/>
            <person name="Lai Z."/>
            <person name="Le Paslier M.C."/>
            <person name="Lippi Y."/>
            <person name="Lorenzon L."/>
            <person name="Mandel J.R."/>
            <person name="Marage G."/>
            <person name="Marchand G."/>
            <person name="Marquand E."/>
            <person name="Bret-Mestries E."/>
            <person name="Morien E."/>
            <person name="Nambeesan S."/>
            <person name="Nguyen T."/>
            <person name="Pegot-Espagnet P."/>
            <person name="Pouilly N."/>
            <person name="Raftis F."/>
            <person name="Sallet E."/>
            <person name="Schiex T."/>
            <person name="Thomas J."/>
            <person name="Vandecasteele C."/>
            <person name="Vares D."/>
            <person name="Vear F."/>
            <person name="Vautrin S."/>
            <person name="Crespi M."/>
            <person name="Mangin B."/>
            <person name="Burke J.M."/>
            <person name="Salse J."/>
            <person name="Munos S."/>
            <person name="Vincourt P."/>
            <person name="Rieseberg L.H."/>
            <person name="Langlade N.B."/>
        </authorList>
    </citation>
    <scope>NUCLEOTIDE SEQUENCE [LARGE SCALE GENOMIC DNA]</scope>
    <source>
        <strain evidence="3">cv. SF193</strain>
        <tissue evidence="1">Leaves</tissue>
    </source>
</reference>
<dbReference type="Gramene" id="mRNA:HanXRQr2_Chr13g0585991">
    <property type="protein sequence ID" value="CDS:HanXRQr2_Chr13g0585991.1"/>
    <property type="gene ID" value="HanXRQr2_Chr13g0585991"/>
</dbReference>
<dbReference type="InParanoid" id="A0A251SSR7"/>
<proteinExistence type="predicted"/>
<evidence type="ECO:0000313" key="2">
    <source>
        <dbReference type="EMBL" id="OTG01326.1"/>
    </source>
</evidence>
<organism evidence="2 3">
    <name type="scientific">Helianthus annuus</name>
    <name type="common">Common sunflower</name>
    <dbReference type="NCBI Taxonomy" id="4232"/>
    <lineage>
        <taxon>Eukaryota</taxon>
        <taxon>Viridiplantae</taxon>
        <taxon>Streptophyta</taxon>
        <taxon>Embryophyta</taxon>
        <taxon>Tracheophyta</taxon>
        <taxon>Spermatophyta</taxon>
        <taxon>Magnoliopsida</taxon>
        <taxon>eudicotyledons</taxon>
        <taxon>Gunneridae</taxon>
        <taxon>Pentapetalae</taxon>
        <taxon>asterids</taxon>
        <taxon>campanulids</taxon>
        <taxon>Asterales</taxon>
        <taxon>Asteraceae</taxon>
        <taxon>Asteroideae</taxon>
        <taxon>Heliantheae alliance</taxon>
        <taxon>Heliantheae</taxon>
        <taxon>Helianthus</taxon>
    </lineage>
</organism>
<reference evidence="2" key="2">
    <citation type="submission" date="2017-02" db="EMBL/GenBank/DDBJ databases">
        <title>Sunflower complete genome.</title>
        <authorList>
            <person name="Langlade N."/>
            <person name="Munos S."/>
        </authorList>
    </citation>
    <scope>NUCLEOTIDE SEQUENCE [LARGE SCALE GENOMIC DNA]</scope>
    <source>
        <tissue evidence="2">Leaves</tissue>
    </source>
</reference>
<accession>A0A251SSR7</accession>
<keyword evidence="3" id="KW-1185">Reference proteome</keyword>
<dbReference type="Proteomes" id="UP000215914">
    <property type="component" value="Chromosome 13"/>
</dbReference>
<gene>
    <name evidence="2" type="ORF">HannXRQ_Chr13g0400871</name>
    <name evidence="1" type="ORF">HanXRQr2_Chr13g0585991</name>
</gene>
<dbReference type="EMBL" id="MNCJ02000328">
    <property type="protein sequence ID" value="KAF5773197.1"/>
    <property type="molecule type" value="Genomic_DNA"/>
</dbReference>
<evidence type="ECO:0000313" key="3">
    <source>
        <dbReference type="Proteomes" id="UP000215914"/>
    </source>
</evidence>
<name>A0A251SSR7_HELAN</name>
<dbReference type="AlphaFoldDB" id="A0A251SSR7"/>
<reference evidence="1" key="3">
    <citation type="submission" date="2020-06" db="EMBL/GenBank/DDBJ databases">
        <title>Helianthus annuus Genome sequencing and assembly Release 2.</title>
        <authorList>
            <person name="Gouzy J."/>
            <person name="Langlade N."/>
            <person name="Munos S."/>
        </authorList>
    </citation>
    <scope>NUCLEOTIDE SEQUENCE</scope>
    <source>
        <tissue evidence="1">Leaves</tissue>
    </source>
</reference>
<dbReference type="EMBL" id="CM007902">
    <property type="protein sequence ID" value="OTG01326.1"/>
    <property type="molecule type" value="Genomic_DNA"/>
</dbReference>
<protein>
    <submittedName>
        <fullName evidence="2">Uncharacterized protein</fullName>
    </submittedName>
</protein>
<evidence type="ECO:0000313" key="1">
    <source>
        <dbReference type="EMBL" id="KAF5773197.1"/>
    </source>
</evidence>
<sequence length="93" mass="10913">MVLRPRPATRGLITSYIYQLITYDCYSTGYFRNFKFHTITFTTLLFSDSFLFSQPFKLGLPTPPLIFISADADHRCFNRTIPNQVTWVPLHHH</sequence>